<sequence length="174" mass="17901">MRPLPALLAVLVLVPAAAASAAPVNDVPDAATVIGAPAYVSGSTVDARRQGLAKKTPRRAVCVGHVGGTLSTGVPSTVTVPLRPRRGAGRPTPASCTSCCGAERAARRGCGRPHMRSAACPLGAPGDRWEARPMIHSTPSPQAGPQRPEAHLFAYPVVRPVPRPPVPASPRGIW</sequence>
<dbReference type="Proteomes" id="UP000321805">
    <property type="component" value="Chromosome"/>
</dbReference>
<evidence type="ECO:0000313" key="2">
    <source>
        <dbReference type="EMBL" id="QEC50330.1"/>
    </source>
</evidence>
<evidence type="ECO:0000256" key="1">
    <source>
        <dbReference type="SAM" id="SignalP"/>
    </source>
</evidence>
<proteinExistence type="predicted"/>
<gene>
    <name evidence="2" type="ORF">FSW04_23930</name>
</gene>
<reference evidence="2 3" key="1">
    <citation type="journal article" date="2018" name="J. Microbiol.">
        <title>Baekduia soli gen. nov., sp. nov., a novel bacterium isolated from the soil of Baekdu Mountain and proposal of a novel family name, Baekduiaceae fam. nov.</title>
        <authorList>
            <person name="An D.S."/>
            <person name="Siddiqi M.Z."/>
            <person name="Kim K.H."/>
            <person name="Yu H.S."/>
            <person name="Im W.T."/>
        </authorList>
    </citation>
    <scope>NUCLEOTIDE SEQUENCE [LARGE SCALE GENOMIC DNA]</scope>
    <source>
        <strain evidence="2 3">BR7-21</strain>
    </source>
</reference>
<feature type="signal peptide" evidence="1">
    <location>
        <begin position="1"/>
        <end position="21"/>
    </location>
</feature>
<dbReference type="KEGG" id="bsol:FSW04_23930"/>
<keyword evidence="3" id="KW-1185">Reference proteome</keyword>
<feature type="chain" id="PRO_5038773915" evidence="1">
    <location>
        <begin position="22"/>
        <end position="174"/>
    </location>
</feature>
<dbReference type="AlphaFoldDB" id="A0A5B8UBC3"/>
<accession>A0A5B8UBC3</accession>
<protein>
    <submittedName>
        <fullName evidence="2">Uncharacterized protein</fullName>
    </submittedName>
</protein>
<organism evidence="2 3">
    <name type="scientific">Baekduia soli</name>
    <dbReference type="NCBI Taxonomy" id="496014"/>
    <lineage>
        <taxon>Bacteria</taxon>
        <taxon>Bacillati</taxon>
        <taxon>Actinomycetota</taxon>
        <taxon>Thermoleophilia</taxon>
        <taxon>Solirubrobacterales</taxon>
        <taxon>Baekduiaceae</taxon>
        <taxon>Baekduia</taxon>
    </lineage>
</organism>
<dbReference type="RefSeq" id="WP_146922845.1">
    <property type="nucleotide sequence ID" value="NZ_CP042430.1"/>
</dbReference>
<name>A0A5B8UBC3_9ACTN</name>
<dbReference type="OrthoDB" id="5241464at2"/>
<evidence type="ECO:0000313" key="3">
    <source>
        <dbReference type="Proteomes" id="UP000321805"/>
    </source>
</evidence>
<keyword evidence="1" id="KW-0732">Signal</keyword>
<dbReference type="EMBL" id="CP042430">
    <property type="protein sequence ID" value="QEC50330.1"/>
    <property type="molecule type" value="Genomic_DNA"/>
</dbReference>